<evidence type="ECO:0000256" key="3">
    <source>
        <dbReference type="ARBA" id="ARBA00023143"/>
    </source>
</evidence>
<comment type="subcellular location">
    <subcellularLocation>
        <location evidence="1 4">Bacterial flagellum basal body</location>
    </subcellularLocation>
</comment>
<gene>
    <name evidence="4 6" type="primary">fliE</name>
    <name evidence="6" type="ORF">E8M01_01235</name>
</gene>
<dbReference type="GO" id="GO:0071973">
    <property type="term" value="P:bacterial-type flagellum-dependent cell motility"/>
    <property type="evidence" value="ECO:0007669"/>
    <property type="project" value="InterPro"/>
</dbReference>
<name>A0A4D7B0M3_9HYPH</name>
<evidence type="ECO:0000256" key="5">
    <source>
        <dbReference type="NCBIfam" id="TIGR00205"/>
    </source>
</evidence>
<dbReference type="Proteomes" id="UP000298781">
    <property type="component" value="Chromosome"/>
</dbReference>
<dbReference type="Pfam" id="PF02049">
    <property type="entry name" value="FliE"/>
    <property type="match status" value="1"/>
</dbReference>
<evidence type="ECO:0000313" key="6">
    <source>
        <dbReference type="EMBL" id="QCI62986.1"/>
    </source>
</evidence>
<keyword evidence="7" id="KW-1185">Reference proteome</keyword>
<dbReference type="GO" id="GO:0009425">
    <property type="term" value="C:bacterial-type flagellum basal body"/>
    <property type="evidence" value="ECO:0007669"/>
    <property type="project" value="UniProtKB-SubCell"/>
</dbReference>
<dbReference type="HAMAP" id="MF_00724">
    <property type="entry name" value="FliE"/>
    <property type="match status" value="1"/>
</dbReference>
<dbReference type="NCBIfam" id="TIGR00205">
    <property type="entry name" value="fliE"/>
    <property type="match status" value="1"/>
</dbReference>
<dbReference type="PANTHER" id="PTHR34653">
    <property type="match status" value="1"/>
</dbReference>
<protein>
    <recommendedName>
        <fullName evidence="4 5">Flagellar hook-basal body complex protein FliE</fullName>
    </recommendedName>
</protein>
<evidence type="ECO:0000256" key="2">
    <source>
        <dbReference type="ARBA" id="ARBA00009272"/>
    </source>
</evidence>
<evidence type="ECO:0000256" key="4">
    <source>
        <dbReference type="HAMAP-Rule" id="MF_00724"/>
    </source>
</evidence>
<keyword evidence="6" id="KW-0969">Cilium</keyword>
<evidence type="ECO:0000313" key="7">
    <source>
        <dbReference type="Proteomes" id="UP000298781"/>
    </source>
</evidence>
<dbReference type="GO" id="GO:0003774">
    <property type="term" value="F:cytoskeletal motor activity"/>
    <property type="evidence" value="ECO:0007669"/>
    <property type="project" value="InterPro"/>
</dbReference>
<keyword evidence="6" id="KW-0282">Flagellum</keyword>
<dbReference type="KEGG" id="pstg:E8M01_01235"/>
<dbReference type="GO" id="GO:0005198">
    <property type="term" value="F:structural molecule activity"/>
    <property type="evidence" value="ECO:0007669"/>
    <property type="project" value="UniProtKB-UniRule"/>
</dbReference>
<dbReference type="EMBL" id="CP039690">
    <property type="protein sequence ID" value="QCI62986.1"/>
    <property type="molecule type" value="Genomic_DNA"/>
</dbReference>
<dbReference type="RefSeq" id="WP_136958449.1">
    <property type="nucleotide sequence ID" value="NZ_CP039690.1"/>
</dbReference>
<proteinExistence type="inferred from homology"/>
<dbReference type="PANTHER" id="PTHR34653:SF1">
    <property type="entry name" value="FLAGELLAR HOOK-BASAL BODY COMPLEX PROTEIN FLIE"/>
    <property type="match status" value="1"/>
</dbReference>
<dbReference type="PRINTS" id="PR01006">
    <property type="entry name" value="FLGHOOKFLIE"/>
</dbReference>
<dbReference type="AlphaFoldDB" id="A0A4D7B0M3"/>
<dbReference type="OrthoDB" id="8481852at2"/>
<organism evidence="6 7">
    <name type="scientific">Phreatobacter stygius</name>
    <dbReference type="NCBI Taxonomy" id="1940610"/>
    <lineage>
        <taxon>Bacteria</taxon>
        <taxon>Pseudomonadati</taxon>
        <taxon>Pseudomonadota</taxon>
        <taxon>Alphaproteobacteria</taxon>
        <taxon>Hyphomicrobiales</taxon>
        <taxon>Phreatobacteraceae</taxon>
        <taxon>Phreatobacter</taxon>
    </lineage>
</organism>
<dbReference type="InterPro" id="IPR001624">
    <property type="entry name" value="FliE"/>
</dbReference>
<keyword evidence="6" id="KW-0966">Cell projection</keyword>
<accession>A0A4D7B0M3</accession>
<reference evidence="6 7" key="1">
    <citation type="submission" date="2019-04" db="EMBL/GenBank/DDBJ databases">
        <title>Phreatobacter aquaticus sp. nov.</title>
        <authorList>
            <person name="Choi A."/>
        </authorList>
    </citation>
    <scope>NUCLEOTIDE SEQUENCE [LARGE SCALE GENOMIC DNA]</scope>
    <source>
        <strain evidence="6 7">KCTC 52518</strain>
    </source>
</reference>
<evidence type="ECO:0000256" key="1">
    <source>
        <dbReference type="ARBA" id="ARBA00004117"/>
    </source>
</evidence>
<sequence>MSTSSIAANAYASAARLFSPAGGPRPAGQGGTGGFGAVLNSAIQHLDQTTRTTDQRSQQMAAGRADLIDVVTAVSETEVAIEALVSVRDKVVQAYDEIMRMQI</sequence>
<keyword evidence="3 4" id="KW-0975">Bacterial flagellum</keyword>
<comment type="similarity">
    <text evidence="2 4">Belongs to the FliE family.</text>
</comment>